<reference evidence="2" key="2">
    <citation type="submission" date="2023-04" db="EMBL/GenBank/DDBJ databases">
        <authorList>
            <person name="Beletskiy A.V."/>
            <person name="Mardanov A.V."/>
            <person name="Ravin N.V."/>
        </authorList>
    </citation>
    <scope>NUCLEOTIDE SEQUENCE</scope>
    <source>
        <strain evidence="2">GKL-01</strain>
    </source>
</reference>
<organism evidence="2">
    <name type="scientific">Candidatus Thiocaldithrix dubininis</name>
    <dbReference type="NCBI Taxonomy" id="3080823"/>
    <lineage>
        <taxon>Bacteria</taxon>
        <taxon>Pseudomonadati</taxon>
        <taxon>Pseudomonadota</taxon>
        <taxon>Gammaproteobacteria</taxon>
        <taxon>Thiotrichales</taxon>
        <taxon>Thiotrichaceae</taxon>
        <taxon>Candidatus Thiocaldithrix</taxon>
    </lineage>
</organism>
<sequence length="222" mass="23651">MRIQSWAGLILSLGLMAGCGEDKTAIATPAATAEPAFQEMSWEELELPGQGLKEIMQKYQPQIDAIPEGGKGEAEVMEKMQAELNSAPINPALNGKKVKIPGFITVLDAGDEKGMIKEFLLVPFFGACIHVPPPPVNQTILVKPLPDKSVGMERVFEPVWVSGTLSTSKAIVDVPQGSEQVHAGYQILDGQLEIYKLTDPDPNKASAAAPAPGTPITPSTQP</sequence>
<reference evidence="2" key="1">
    <citation type="journal article" date="2023" name="Int. J. Mol. Sci.">
        <title>Metagenomics Revealed a New Genus 'Candidatus Thiocaldithrix dubininis' gen. nov., sp. nov. and a New Species 'Candidatus Thiothrix putei' sp. nov. in the Family Thiotrichaceae, Some Members of Which Have Traits of Both Na+- and H+-Motive Energetics.</title>
        <authorList>
            <person name="Ravin N.V."/>
            <person name="Muntyan M.S."/>
            <person name="Smolyakov D.D."/>
            <person name="Rudenko T.S."/>
            <person name="Beletsky A.V."/>
            <person name="Mardanov A.V."/>
            <person name="Grabovich M.Y."/>
        </authorList>
    </citation>
    <scope>NUCLEOTIDE SEQUENCE</scope>
    <source>
        <strain evidence="2">GKL-01</strain>
    </source>
</reference>
<protein>
    <submittedName>
        <fullName evidence="2">DUF3299 domain-containing protein</fullName>
    </submittedName>
</protein>
<proteinExistence type="predicted"/>
<dbReference type="Gene3D" id="2.40.50.870">
    <property type="entry name" value="Protein of unknown function (DUF3299)"/>
    <property type="match status" value="1"/>
</dbReference>
<name>A0AA95KK69_9GAMM</name>
<dbReference type="AlphaFoldDB" id="A0AA95KK69"/>
<accession>A0AA95KK69</accession>
<feature type="region of interest" description="Disordered" evidence="1">
    <location>
        <begin position="199"/>
        <end position="222"/>
    </location>
</feature>
<dbReference type="PROSITE" id="PS51257">
    <property type="entry name" value="PROKAR_LIPOPROTEIN"/>
    <property type="match status" value="1"/>
</dbReference>
<evidence type="ECO:0000256" key="1">
    <source>
        <dbReference type="SAM" id="MobiDB-lite"/>
    </source>
</evidence>
<dbReference type="Proteomes" id="UP001300672">
    <property type="component" value="Chromosome"/>
</dbReference>
<dbReference type="InterPro" id="IPR021727">
    <property type="entry name" value="DUF3299"/>
</dbReference>
<dbReference type="KEGG" id="tdu:QJT80_01025"/>
<dbReference type="Pfam" id="PF11736">
    <property type="entry name" value="DUF3299"/>
    <property type="match status" value="1"/>
</dbReference>
<gene>
    <name evidence="2" type="ORF">QJT80_01025</name>
</gene>
<dbReference type="EMBL" id="CP124755">
    <property type="protein sequence ID" value="WGZ91067.1"/>
    <property type="molecule type" value="Genomic_DNA"/>
</dbReference>
<evidence type="ECO:0000313" key="2">
    <source>
        <dbReference type="EMBL" id="WGZ91067.1"/>
    </source>
</evidence>